<organism evidence="1 2">
    <name type="scientific">Liparis tanakae</name>
    <name type="common">Tanaka's snailfish</name>
    <dbReference type="NCBI Taxonomy" id="230148"/>
    <lineage>
        <taxon>Eukaryota</taxon>
        <taxon>Metazoa</taxon>
        <taxon>Chordata</taxon>
        <taxon>Craniata</taxon>
        <taxon>Vertebrata</taxon>
        <taxon>Euteleostomi</taxon>
        <taxon>Actinopterygii</taxon>
        <taxon>Neopterygii</taxon>
        <taxon>Teleostei</taxon>
        <taxon>Neoteleostei</taxon>
        <taxon>Acanthomorphata</taxon>
        <taxon>Eupercaria</taxon>
        <taxon>Perciformes</taxon>
        <taxon>Cottioidei</taxon>
        <taxon>Cottales</taxon>
        <taxon>Liparidae</taxon>
        <taxon>Liparis</taxon>
    </lineage>
</organism>
<accession>A0A4Z2HTU4</accession>
<dbReference type="EMBL" id="SRLO01000179">
    <property type="protein sequence ID" value="TNN69168.1"/>
    <property type="molecule type" value="Genomic_DNA"/>
</dbReference>
<dbReference type="Proteomes" id="UP000314294">
    <property type="component" value="Unassembled WGS sequence"/>
</dbReference>
<protein>
    <submittedName>
        <fullName evidence="1">Uncharacterized protein</fullName>
    </submittedName>
</protein>
<evidence type="ECO:0000313" key="2">
    <source>
        <dbReference type="Proteomes" id="UP000314294"/>
    </source>
</evidence>
<dbReference type="AlphaFoldDB" id="A0A4Z2HTU4"/>
<name>A0A4Z2HTU4_9TELE</name>
<reference evidence="1 2" key="1">
    <citation type="submission" date="2019-03" db="EMBL/GenBank/DDBJ databases">
        <title>First draft genome of Liparis tanakae, snailfish: a comprehensive survey of snailfish specific genes.</title>
        <authorList>
            <person name="Kim W."/>
            <person name="Song I."/>
            <person name="Jeong J.-H."/>
            <person name="Kim D."/>
            <person name="Kim S."/>
            <person name="Ryu S."/>
            <person name="Song J.Y."/>
            <person name="Lee S.K."/>
        </authorList>
    </citation>
    <scope>NUCLEOTIDE SEQUENCE [LARGE SCALE GENOMIC DNA]</scope>
    <source>
        <tissue evidence="1">Muscle</tissue>
    </source>
</reference>
<gene>
    <name evidence="1" type="ORF">EYF80_020635</name>
</gene>
<sequence>MSLLSIRCSDTSSGSEWQCSISHVGSDMCDDEGRKEVRKGEWATQLQTLEDETVFLCLAGYADISHRQLGWRLRPGVGQPSDSRCPVGDTGPTSAQTECCQHWQRGQLKKQ</sequence>
<proteinExistence type="predicted"/>
<evidence type="ECO:0000313" key="1">
    <source>
        <dbReference type="EMBL" id="TNN69168.1"/>
    </source>
</evidence>
<comment type="caution">
    <text evidence="1">The sequence shown here is derived from an EMBL/GenBank/DDBJ whole genome shotgun (WGS) entry which is preliminary data.</text>
</comment>
<keyword evidence="2" id="KW-1185">Reference proteome</keyword>